<feature type="transmembrane region" description="Helical" evidence="1">
    <location>
        <begin position="12"/>
        <end position="33"/>
    </location>
</feature>
<keyword evidence="1" id="KW-0812">Transmembrane</keyword>
<evidence type="ECO:0000313" key="2">
    <source>
        <dbReference type="EMBL" id="VAW30519.1"/>
    </source>
</evidence>
<organism evidence="2">
    <name type="scientific">hydrothermal vent metagenome</name>
    <dbReference type="NCBI Taxonomy" id="652676"/>
    <lineage>
        <taxon>unclassified sequences</taxon>
        <taxon>metagenomes</taxon>
        <taxon>ecological metagenomes</taxon>
    </lineage>
</organism>
<accession>A0A3B0V108</accession>
<evidence type="ECO:0000256" key="1">
    <source>
        <dbReference type="SAM" id="Phobius"/>
    </source>
</evidence>
<gene>
    <name evidence="2" type="ORF">MNBD_CHLOROFLEXI01-3781</name>
</gene>
<reference evidence="2" key="1">
    <citation type="submission" date="2018-06" db="EMBL/GenBank/DDBJ databases">
        <authorList>
            <person name="Zhirakovskaya E."/>
        </authorList>
    </citation>
    <scope>NUCLEOTIDE SEQUENCE</scope>
</reference>
<keyword evidence="1" id="KW-1133">Transmembrane helix</keyword>
<keyword evidence="1" id="KW-0472">Membrane</keyword>
<proteinExistence type="predicted"/>
<sequence>MLSDARPFMQIAPHIMIFPGLAIFLSVMAFNLMGDGLRDALGSFGKINNCSTRNCLKRNPKNNIISP</sequence>
<protein>
    <submittedName>
        <fullName evidence="2">Dipeptide transport system permease protein DppC (TC 3.A.1.5.2)</fullName>
    </submittedName>
</protein>
<dbReference type="AlphaFoldDB" id="A0A3B0V108"/>
<name>A0A3B0V108_9ZZZZ</name>
<dbReference type="EMBL" id="UOEU01000060">
    <property type="protein sequence ID" value="VAW30519.1"/>
    <property type="molecule type" value="Genomic_DNA"/>
</dbReference>